<evidence type="ECO:0000256" key="1">
    <source>
        <dbReference type="ARBA" id="ARBA00004141"/>
    </source>
</evidence>
<protein>
    <submittedName>
        <fullName evidence="6">Amino acid permease</fullName>
    </submittedName>
</protein>
<evidence type="ECO:0000313" key="6">
    <source>
        <dbReference type="EMBL" id="MCX2718433.1"/>
    </source>
</evidence>
<dbReference type="PANTHER" id="PTHR11785">
    <property type="entry name" value="AMINO ACID TRANSPORTER"/>
    <property type="match status" value="1"/>
</dbReference>
<comment type="subcellular location">
    <subcellularLocation>
        <location evidence="1">Membrane</location>
        <topology evidence="1">Multi-pass membrane protein</topology>
    </subcellularLocation>
</comment>
<dbReference type="AlphaFoldDB" id="A0AAE3MJM1"/>
<dbReference type="PIRSF" id="PIRSF006060">
    <property type="entry name" value="AA_transporter"/>
    <property type="match status" value="1"/>
</dbReference>
<gene>
    <name evidence="6" type="ORF">OO016_02350</name>
</gene>
<keyword evidence="3 5" id="KW-1133">Transmembrane helix</keyword>
<feature type="transmembrane region" description="Helical" evidence="5">
    <location>
        <begin position="12"/>
        <end position="32"/>
    </location>
</feature>
<proteinExistence type="predicted"/>
<accession>A0AAE3MJM1</accession>
<dbReference type="GO" id="GO:0015179">
    <property type="term" value="F:L-amino acid transmembrane transporter activity"/>
    <property type="evidence" value="ECO:0007669"/>
    <property type="project" value="TreeGrafter"/>
</dbReference>
<feature type="transmembrane region" description="Helical" evidence="5">
    <location>
        <begin position="407"/>
        <end position="424"/>
    </location>
</feature>
<dbReference type="Pfam" id="PF13520">
    <property type="entry name" value="AA_permease_2"/>
    <property type="match status" value="1"/>
</dbReference>
<dbReference type="InterPro" id="IPR050598">
    <property type="entry name" value="AminoAcid_Transporter"/>
</dbReference>
<keyword evidence="2 5" id="KW-0812">Transmembrane</keyword>
<evidence type="ECO:0000256" key="5">
    <source>
        <dbReference type="SAM" id="Phobius"/>
    </source>
</evidence>
<reference evidence="6" key="1">
    <citation type="submission" date="2022-11" db="EMBL/GenBank/DDBJ databases">
        <title>The characterization of three novel Bacteroidetes species and genomic analysis of their roles in tidal elemental geochemical cycles.</title>
        <authorList>
            <person name="Ma K.-J."/>
        </authorList>
    </citation>
    <scope>NUCLEOTIDE SEQUENCE</scope>
    <source>
        <strain evidence="6">M415</strain>
    </source>
</reference>
<sequence>MTKAKTRIGWSVGAALVVANMVGTGVFTSLGFQLMDIQNTWSVLGLWVLGGILALIGAFCYAEIGSAIQKSGGEYVFLSRLYHPVLGYMAGWISLTVGFAAPIALAAMALGAYLGNVLDVPPQTLAIGVIIIIALVHSFNLSVSSQFQSFATWFKVILILFLIGAGFWVSSSASALDFSASWTGEILKPSFAIAFVYVTYSYTGWNAASYIIEEIDKPRINLPKALVRGTLIVTLLYVLLHVVFLKHGDLDSLKGQLDVGHVYATNVFGNEGAVIINVLIAFFLISSISAMTWVGPRVSQAMGRDFKLWKFLNRQNKNQIPVLAVWFQAGISIVYVVTGTFESVLLYCGFILQLSALLTVFGVFILRRKGLKENQFKSPLYPWLPLIFVLISLWILIYLLIDQPKESLVGLLILGIGVLTYYVSPKSNSS</sequence>
<dbReference type="Proteomes" id="UP001207116">
    <property type="component" value="Unassembled WGS sequence"/>
</dbReference>
<comment type="caution">
    <text evidence="6">The sequence shown here is derived from an EMBL/GenBank/DDBJ whole genome shotgun (WGS) entry which is preliminary data.</text>
</comment>
<feature type="transmembrane region" description="Helical" evidence="5">
    <location>
        <begin position="320"/>
        <end position="338"/>
    </location>
</feature>
<feature type="transmembrane region" description="Helical" evidence="5">
    <location>
        <begin position="125"/>
        <end position="143"/>
    </location>
</feature>
<dbReference type="EMBL" id="JAPFQP010000001">
    <property type="protein sequence ID" value="MCX2718433.1"/>
    <property type="molecule type" value="Genomic_DNA"/>
</dbReference>
<feature type="transmembrane region" description="Helical" evidence="5">
    <location>
        <begin position="85"/>
        <end position="113"/>
    </location>
</feature>
<feature type="transmembrane region" description="Helical" evidence="5">
    <location>
        <begin position="274"/>
        <end position="294"/>
    </location>
</feature>
<dbReference type="GO" id="GO:0016020">
    <property type="term" value="C:membrane"/>
    <property type="evidence" value="ECO:0007669"/>
    <property type="project" value="UniProtKB-SubCell"/>
</dbReference>
<dbReference type="PANTHER" id="PTHR11785:SF512">
    <property type="entry name" value="SOBREMESA, ISOFORM B"/>
    <property type="match status" value="1"/>
</dbReference>
<keyword evidence="4 5" id="KW-0472">Membrane</keyword>
<feature type="transmembrane region" description="Helical" evidence="5">
    <location>
        <begin position="150"/>
        <end position="170"/>
    </location>
</feature>
<evidence type="ECO:0000256" key="3">
    <source>
        <dbReference type="ARBA" id="ARBA00022989"/>
    </source>
</evidence>
<feature type="transmembrane region" description="Helical" evidence="5">
    <location>
        <begin position="378"/>
        <end position="401"/>
    </location>
</feature>
<feature type="transmembrane region" description="Helical" evidence="5">
    <location>
        <begin position="190"/>
        <end position="213"/>
    </location>
</feature>
<organism evidence="6 7">
    <name type="scientific">Lentiprolixibacter aurantiacus</name>
    <dbReference type="NCBI Taxonomy" id="2993939"/>
    <lineage>
        <taxon>Bacteria</taxon>
        <taxon>Pseudomonadati</taxon>
        <taxon>Bacteroidota</taxon>
        <taxon>Flavobacteriia</taxon>
        <taxon>Flavobacteriales</taxon>
        <taxon>Flavobacteriaceae</taxon>
        <taxon>Lentiprolixibacter</taxon>
    </lineage>
</organism>
<evidence type="ECO:0000313" key="7">
    <source>
        <dbReference type="Proteomes" id="UP001207116"/>
    </source>
</evidence>
<feature type="transmembrane region" description="Helical" evidence="5">
    <location>
        <begin position="344"/>
        <end position="366"/>
    </location>
</feature>
<feature type="transmembrane region" description="Helical" evidence="5">
    <location>
        <begin position="225"/>
        <end position="244"/>
    </location>
</feature>
<dbReference type="RefSeq" id="WP_266010503.1">
    <property type="nucleotide sequence ID" value="NZ_JAPFQP010000001.1"/>
</dbReference>
<evidence type="ECO:0000256" key="2">
    <source>
        <dbReference type="ARBA" id="ARBA00022692"/>
    </source>
</evidence>
<dbReference type="Gene3D" id="1.20.1740.10">
    <property type="entry name" value="Amino acid/polyamine transporter I"/>
    <property type="match status" value="1"/>
</dbReference>
<feature type="transmembrane region" description="Helical" evidence="5">
    <location>
        <begin position="44"/>
        <end position="64"/>
    </location>
</feature>
<name>A0AAE3MJM1_9FLAO</name>
<keyword evidence="7" id="KW-1185">Reference proteome</keyword>
<dbReference type="InterPro" id="IPR002293">
    <property type="entry name" value="AA/rel_permease1"/>
</dbReference>
<evidence type="ECO:0000256" key="4">
    <source>
        <dbReference type="ARBA" id="ARBA00023136"/>
    </source>
</evidence>